<dbReference type="OrthoDB" id="8547822at2"/>
<protein>
    <submittedName>
        <fullName evidence="1">Uncharacterized protein</fullName>
    </submittedName>
</protein>
<dbReference type="EMBL" id="AFWV01000005">
    <property type="protein sequence ID" value="EGV19029.1"/>
    <property type="molecule type" value="Genomic_DNA"/>
</dbReference>
<dbReference type="Proteomes" id="UP000005459">
    <property type="component" value="Unassembled WGS sequence"/>
</dbReference>
<reference evidence="1 2" key="1">
    <citation type="submission" date="2011-06" db="EMBL/GenBank/DDBJ databases">
        <title>The draft genome of Thiocapsa marina 5811.</title>
        <authorList>
            <consortium name="US DOE Joint Genome Institute (JGI-PGF)"/>
            <person name="Lucas S."/>
            <person name="Han J."/>
            <person name="Cheng J.-F."/>
            <person name="Goodwin L."/>
            <person name="Pitluck S."/>
            <person name="Peters L."/>
            <person name="Land M.L."/>
            <person name="Hauser L."/>
            <person name="Vogl K."/>
            <person name="Liu Z."/>
            <person name="Imhoff J."/>
            <person name="Thiel V."/>
            <person name="Frigaard N.-U."/>
            <person name="Bryant D."/>
            <person name="Woyke T.J."/>
        </authorList>
    </citation>
    <scope>NUCLEOTIDE SEQUENCE [LARGE SCALE GENOMIC DNA]</scope>
    <source>
        <strain evidence="1 2">5811</strain>
    </source>
</reference>
<accession>F9UA81</accession>
<dbReference type="RefSeq" id="WP_007192709.1">
    <property type="nucleotide sequence ID" value="NZ_AFWV01000005.1"/>
</dbReference>
<sequence>MTEPVDIDTGLTEAQIRAAHLLAQGCKACDVADEAGVDESTVSRWRRKPAFAALVQSITAEAHQEIVGRMAELLHRSLDVIDEMLSYRHDPNIKLRAAIALLNASGITRMMKASAQTAEVDSGDTNHAG</sequence>
<gene>
    <name evidence="1" type="ORF">ThimaDRAFT_1833</name>
</gene>
<dbReference type="STRING" id="768671.ThimaDRAFT_1833"/>
<dbReference type="Gene3D" id="1.10.10.60">
    <property type="entry name" value="Homeodomain-like"/>
    <property type="match status" value="1"/>
</dbReference>
<evidence type="ECO:0000313" key="2">
    <source>
        <dbReference type="Proteomes" id="UP000005459"/>
    </source>
</evidence>
<keyword evidence="2" id="KW-1185">Reference proteome</keyword>
<name>F9UA81_9GAMM</name>
<proteinExistence type="predicted"/>
<dbReference type="SUPFAM" id="SSF46689">
    <property type="entry name" value="Homeodomain-like"/>
    <property type="match status" value="1"/>
</dbReference>
<organism evidence="1 2">
    <name type="scientific">Thiocapsa marina 5811</name>
    <dbReference type="NCBI Taxonomy" id="768671"/>
    <lineage>
        <taxon>Bacteria</taxon>
        <taxon>Pseudomonadati</taxon>
        <taxon>Pseudomonadota</taxon>
        <taxon>Gammaproteobacteria</taxon>
        <taxon>Chromatiales</taxon>
        <taxon>Chromatiaceae</taxon>
        <taxon>Thiocapsa</taxon>
    </lineage>
</organism>
<dbReference type="InterPro" id="IPR009057">
    <property type="entry name" value="Homeodomain-like_sf"/>
</dbReference>
<dbReference type="AlphaFoldDB" id="F9UA81"/>
<evidence type="ECO:0000313" key="1">
    <source>
        <dbReference type="EMBL" id="EGV19029.1"/>
    </source>
</evidence>